<dbReference type="PROSITE" id="PS00198">
    <property type="entry name" value="4FE4S_FER_1"/>
    <property type="match status" value="1"/>
</dbReference>
<evidence type="ECO:0000256" key="1">
    <source>
        <dbReference type="ARBA" id="ARBA00022723"/>
    </source>
</evidence>
<dbReference type="Gene3D" id="3.20.20.100">
    <property type="entry name" value="NADP-dependent oxidoreductase domain"/>
    <property type="match status" value="1"/>
</dbReference>
<dbReference type="InterPro" id="IPR017900">
    <property type="entry name" value="4Fe4S_Fe_S_CS"/>
</dbReference>
<dbReference type="InterPro" id="IPR053135">
    <property type="entry name" value="AKR2_Oxidoreductase"/>
</dbReference>
<evidence type="ECO:0000259" key="4">
    <source>
        <dbReference type="PROSITE" id="PS51379"/>
    </source>
</evidence>
<dbReference type="GO" id="GO:0051536">
    <property type="term" value="F:iron-sulfur cluster binding"/>
    <property type="evidence" value="ECO:0007669"/>
    <property type="project" value="UniProtKB-KW"/>
</dbReference>
<reference evidence="5" key="1">
    <citation type="submission" date="2012-03" db="EMBL/GenBank/DDBJ databases">
        <title>Functional metagenomics reveals considerable lignocellulase gene clusters in the gut microbiome of a wood-feeding higher termite.</title>
        <authorList>
            <person name="Liu N."/>
        </authorList>
    </citation>
    <scope>NUCLEOTIDE SEQUENCE</scope>
</reference>
<dbReference type="EMBL" id="JQ844213">
    <property type="protein sequence ID" value="AGS52821.1"/>
    <property type="molecule type" value="Genomic_DNA"/>
</dbReference>
<protein>
    <submittedName>
        <fullName evidence="5">Oxidoreductase, aldo/keto reductase family</fullName>
    </submittedName>
</protein>
<dbReference type="SUPFAM" id="SSF46548">
    <property type="entry name" value="alpha-helical ferredoxin"/>
    <property type="match status" value="1"/>
</dbReference>
<dbReference type="InterPro" id="IPR023210">
    <property type="entry name" value="NADP_OxRdtase_dom"/>
</dbReference>
<organism evidence="5">
    <name type="scientific">uncultured bacterium contig00009</name>
    <dbReference type="NCBI Taxonomy" id="1181501"/>
    <lineage>
        <taxon>Bacteria</taxon>
        <taxon>environmental samples</taxon>
    </lineage>
</organism>
<keyword evidence="2" id="KW-0408">Iron</keyword>
<dbReference type="PANTHER" id="PTHR43312:SF1">
    <property type="entry name" value="NADP-DEPENDENT OXIDOREDUCTASE DOMAIN-CONTAINING PROTEIN"/>
    <property type="match status" value="1"/>
</dbReference>
<dbReference type="InterPro" id="IPR017896">
    <property type="entry name" value="4Fe4S_Fe-S-bd"/>
</dbReference>
<keyword evidence="3" id="KW-0411">Iron-sulfur</keyword>
<name>A0A806KLT4_9BACT</name>
<sequence length="339" mass="37766">MKQVILGKTGIEVQRLGFGGIPVQRVSEEQAVDAVLYALEKGMDFIDTSRVYTTSETRIGKALSQTSRKPAIATKSFCRAADDIRKDVEISLRELQRDVIDIYQCHSISTPEEYRKITSSGGAYSGLVKAREEGLIRHIGITSHSLDVLERALDDDLFETIMVCFSFLEPAAKEKVIPKALAKNVGILVMKPLSGGVIESSGPALKWAFGYPGTLVLAGVESRELIDQNWNTFQGSWELTETDRETIDATFREYDKKFCRRCDYCLPCPAGITIQYVLGARTFIKRMGAGALKVPMFADMWDKAEKCEECGQCVTRCPYGLPIPEIIKANVKWKKSLNL</sequence>
<dbReference type="InterPro" id="IPR036812">
    <property type="entry name" value="NAD(P)_OxRdtase_dom_sf"/>
</dbReference>
<dbReference type="GO" id="GO:0046872">
    <property type="term" value="F:metal ion binding"/>
    <property type="evidence" value="ECO:0007669"/>
    <property type="project" value="UniProtKB-KW"/>
</dbReference>
<accession>A0A806KLT4</accession>
<dbReference type="PROSITE" id="PS51379">
    <property type="entry name" value="4FE4S_FER_2"/>
    <property type="match status" value="1"/>
</dbReference>
<dbReference type="PANTHER" id="PTHR43312">
    <property type="entry name" value="D-THREO-ALDOSE 1-DEHYDROGENASE"/>
    <property type="match status" value="1"/>
</dbReference>
<evidence type="ECO:0000313" key="5">
    <source>
        <dbReference type="EMBL" id="AGS52821.1"/>
    </source>
</evidence>
<keyword evidence="1" id="KW-0479">Metal-binding</keyword>
<feature type="domain" description="4Fe-4S ferredoxin-type" evidence="4">
    <location>
        <begin position="297"/>
        <end position="327"/>
    </location>
</feature>
<dbReference type="Pfam" id="PF00248">
    <property type="entry name" value="Aldo_ket_red"/>
    <property type="match status" value="1"/>
</dbReference>
<proteinExistence type="predicted"/>
<dbReference type="SUPFAM" id="SSF51430">
    <property type="entry name" value="NAD(P)-linked oxidoreductase"/>
    <property type="match status" value="1"/>
</dbReference>
<dbReference type="CDD" id="cd19100">
    <property type="entry name" value="AKR_unchar"/>
    <property type="match status" value="1"/>
</dbReference>
<dbReference type="AlphaFoldDB" id="A0A806KLT4"/>
<evidence type="ECO:0000256" key="3">
    <source>
        <dbReference type="ARBA" id="ARBA00023014"/>
    </source>
</evidence>
<dbReference type="Pfam" id="PF13187">
    <property type="entry name" value="Fer4_9"/>
    <property type="match status" value="1"/>
</dbReference>
<evidence type="ECO:0000256" key="2">
    <source>
        <dbReference type="ARBA" id="ARBA00023004"/>
    </source>
</evidence>